<reference evidence="3" key="1">
    <citation type="submission" date="2020-11" db="EMBL/GenBank/DDBJ databases">
        <authorList>
            <person name="Lee S.D."/>
        </authorList>
    </citation>
    <scope>NUCLEOTIDE SEQUENCE</scope>
    <source>
        <strain evidence="3">SAP-2</strain>
    </source>
</reference>
<feature type="domain" description="Glycosyl transferase family 1" evidence="1">
    <location>
        <begin position="200"/>
        <end position="326"/>
    </location>
</feature>
<sequence length="380" mass="42969">MFTRSLPMHGLGGMEVVAWDIAKGLRDEGCNIKVITTCTEELSGHHLIEGIDVYFIENIKSGKYSAKWWRESKRIFDQQFSHHCDTVFSVSSGAYGIINHRSEYPDTQFLIQVHGTAWGEFISKIKTRTLRGFLTSPKNLMWLCRDLLTYNKFDYIVGIGQQICADFKKWPYFSAIKSEKIKLISNGIDINLFKDSRKNTDEIKNKYQIPANKKVILTACRLHPQKGVYNCIQALNLLENKKDIIYLIAGDGSDEARLKALVNSFGAQDYIKFVGAKSRDELAEIASVSDIFLFLTDRIEGLPLNILEAAAVGLPIVLAEQVKIFSSDNIHLINPRDYATAAGKIAFLLSGTQREKVSYIPTEYTLNFAANKYKRLLTSE</sequence>
<evidence type="ECO:0000259" key="1">
    <source>
        <dbReference type="Pfam" id="PF00534"/>
    </source>
</evidence>
<name>A0AA40X005_9GAMM</name>
<dbReference type="CDD" id="cd03801">
    <property type="entry name" value="GT4_PimA-like"/>
    <property type="match status" value="1"/>
</dbReference>
<dbReference type="Pfam" id="PF13439">
    <property type="entry name" value="Glyco_transf_4"/>
    <property type="match status" value="1"/>
</dbReference>
<dbReference type="AlphaFoldDB" id="A0AA40X005"/>
<evidence type="ECO:0000259" key="2">
    <source>
        <dbReference type="Pfam" id="PF13439"/>
    </source>
</evidence>
<proteinExistence type="predicted"/>
<dbReference type="EMBL" id="JADMKS010000002">
    <property type="protein sequence ID" value="MBF6636111.1"/>
    <property type="molecule type" value="Genomic_DNA"/>
</dbReference>
<gene>
    <name evidence="3" type="ORF">ITX54_05465</name>
</gene>
<organism evidence="3 4">
    <name type="scientific">Rouxiella silvae</name>
    <dbReference type="NCBI Taxonomy" id="1646373"/>
    <lineage>
        <taxon>Bacteria</taxon>
        <taxon>Pseudomonadati</taxon>
        <taxon>Pseudomonadota</taxon>
        <taxon>Gammaproteobacteria</taxon>
        <taxon>Enterobacterales</taxon>
        <taxon>Yersiniaceae</taxon>
        <taxon>Rouxiella</taxon>
    </lineage>
</organism>
<reference evidence="3" key="2">
    <citation type="submission" date="2022-09" db="EMBL/GenBank/DDBJ databases">
        <title>Rouxiella aceris sp. nov., isolated from tree sap and emended description of the genus Rhouxiella.</title>
        <authorList>
            <person name="Kim I.S."/>
        </authorList>
    </citation>
    <scope>NUCLEOTIDE SEQUENCE</scope>
    <source>
        <strain evidence="3">SAP-2</strain>
    </source>
</reference>
<dbReference type="InterPro" id="IPR050194">
    <property type="entry name" value="Glycosyltransferase_grp1"/>
</dbReference>
<dbReference type="InterPro" id="IPR028098">
    <property type="entry name" value="Glyco_trans_4-like_N"/>
</dbReference>
<dbReference type="Proteomes" id="UP000705283">
    <property type="component" value="Unassembled WGS sequence"/>
</dbReference>
<comment type="caution">
    <text evidence="3">The sequence shown here is derived from an EMBL/GenBank/DDBJ whole genome shotgun (WGS) entry which is preliminary data.</text>
</comment>
<feature type="domain" description="Glycosyltransferase subfamily 4-like N-terminal" evidence="2">
    <location>
        <begin position="12"/>
        <end position="191"/>
    </location>
</feature>
<protein>
    <submittedName>
        <fullName evidence="3">Glycosyltransferase family 4 protein</fullName>
    </submittedName>
</protein>
<evidence type="ECO:0000313" key="3">
    <source>
        <dbReference type="EMBL" id="MBF6636111.1"/>
    </source>
</evidence>
<dbReference type="PANTHER" id="PTHR45947:SF3">
    <property type="entry name" value="SULFOQUINOVOSYL TRANSFERASE SQD2"/>
    <property type="match status" value="1"/>
</dbReference>
<dbReference type="GO" id="GO:0016757">
    <property type="term" value="F:glycosyltransferase activity"/>
    <property type="evidence" value="ECO:0007669"/>
    <property type="project" value="InterPro"/>
</dbReference>
<dbReference type="InterPro" id="IPR001296">
    <property type="entry name" value="Glyco_trans_1"/>
</dbReference>
<evidence type="ECO:0000313" key="4">
    <source>
        <dbReference type="Proteomes" id="UP000705283"/>
    </source>
</evidence>
<dbReference type="Gene3D" id="3.40.50.2000">
    <property type="entry name" value="Glycogen Phosphorylase B"/>
    <property type="match status" value="2"/>
</dbReference>
<dbReference type="PANTHER" id="PTHR45947">
    <property type="entry name" value="SULFOQUINOVOSYL TRANSFERASE SQD2"/>
    <property type="match status" value="1"/>
</dbReference>
<dbReference type="Pfam" id="PF00534">
    <property type="entry name" value="Glycos_transf_1"/>
    <property type="match status" value="1"/>
</dbReference>
<accession>A0AA40X005</accession>
<dbReference type="SUPFAM" id="SSF53756">
    <property type="entry name" value="UDP-Glycosyltransferase/glycogen phosphorylase"/>
    <property type="match status" value="1"/>
</dbReference>